<comment type="similarity">
    <text evidence="1 3">Belongs to the short-chain dehydrogenases/reductases (SDR) family.</text>
</comment>
<dbReference type="PANTHER" id="PTHR44169">
    <property type="entry name" value="NADPH-DEPENDENT 1-ACYLDIHYDROXYACETONE PHOSPHATE REDUCTASE"/>
    <property type="match status" value="1"/>
</dbReference>
<dbReference type="InterPro" id="IPR036291">
    <property type="entry name" value="NAD(P)-bd_dom_sf"/>
</dbReference>
<dbReference type="SUPFAM" id="SSF51735">
    <property type="entry name" value="NAD(P)-binding Rossmann-fold domains"/>
    <property type="match status" value="1"/>
</dbReference>
<dbReference type="GO" id="GO:0005783">
    <property type="term" value="C:endoplasmic reticulum"/>
    <property type="evidence" value="ECO:0007669"/>
    <property type="project" value="TreeGrafter"/>
</dbReference>
<dbReference type="GO" id="GO:0016491">
    <property type="term" value="F:oxidoreductase activity"/>
    <property type="evidence" value="ECO:0007669"/>
    <property type="project" value="UniProtKB-KW"/>
</dbReference>
<comment type="caution">
    <text evidence="5">The sequence shown here is derived from an EMBL/GenBank/DDBJ whole genome shotgun (WGS) entry which is preliminary data.</text>
</comment>
<evidence type="ECO:0000313" key="5">
    <source>
        <dbReference type="EMBL" id="GAW09127.1"/>
    </source>
</evidence>
<dbReference type="PANTHER" id="PTHR44169:SF6">
    <property type="entry name" value="NADPH-DEPENDENT 1-ACYLDIHYDROXYACETONE PHOSPHATE REDUCTASE"/>
    <property type="match status" value="1"/>
</dbReference>
<reference evidence="5 6" key="2">
    <citation type="submission" date="2017-02" db="EMBL/GenBank/DDBJ databases">
        <title>A genome survey and senescence transcriptome analysis in Lentinula edodes.</title>
        <authorList>
            <person name="Sakamoto Y."/>
            <person name="Nakade K."/>
            <person name="Sato S."/>
            <person name="Yoshida Y."/>
            <person name="Miyazaki K."/>
            <person name="Natsume S."/>
            <person name="Konno N."/>
        </authorList>
    </citation>
    <scope>NUCLEOTIDE SEQUENCE [LARGE SCALE GENOMIC DNA]</scope>
    <source>
        <strain evidence="5 6">NBRC 111202</strain>
    </source>
</reference>
<gene>
    <name evidence="5" type="ORF">LENED_011258</name>
</gene>
<dbReference type="EMBL" id="BDGU01001021">
    <property type="protein sequence ID" value="GAW09127.1"/>
    <property type="molecule type" value="Genomic_DNA"/>
</dbReference>
<sequence length="483" mass="52827">MRLTQPQDSLSACACATTTFDNQKELIILYWYKNNTVPVTVIGAIAALGSLISSSVTPLSKMRGHSIELDPETQDLMLDDLPPSTYHNLWTLHHYSDSPSGLHATLAPSSTLVEPRLSVSSLDHPLPDDLPYTINPTLPDYRSPSSAKDSDSDSDPLYSPTELDTVPSLRLPFPYTDSSATSTVWEPFSLTDDLIDFESVLRAVVFITGCTVGGIGAALAEVFADRGCTVYASARSEKSMDGLQHPNIRKLLVDVTSDESVKNAVEEIYEQAGRLDVAISNAGLPGIGPLVDLPIDYIQSVMDTNFFGFARLCNYIVPRMAKSKTKGLIIPIGSILGEIGTPWTGIYNASKAALHSYAETLEMECRPLGVKVMLVAPGSIVSNIANNAAKVQFHDPPPESLYKSFSSSIRFVMFQSQTKEYGAMPTRDFATQLTDYIVTQSGQLVANPVKYVSMGGSTWVYKALKWLPRQWSYDMIWNGLSKK</sequence>
<dbReference type="Proteomes" id="UP000188533">
    <property type="component" value="Unassembled WGS sequence"/>
</dbReference>
<accession>A0A1Q3EPK1</accession>
<proteinExistence type="inferred from homology"/>
<evidence type="ECO:0000256" key="4">
    <source>
        <dbReference type="SAM" id="MobiDB-lite"/>
    </source>
</evidence>
<keyword evidence="6" id="KW-1185">Reference proteome</keyword>
<dbReference type="InterPro" id="IPR002347">
    <property type="entry name" value="SDR_fam"/>
</dbReference>
<organism evidence="5 6">
    <name type="scientific">Lentinula edodes</name>
    <name type="common">Shiitake mushroom</name>
    <name type="synonym">Lentinus edodes</name>
    <dbReference type="NCBI Taxonomy" id="5353"/>
    <lineage>
        <taxon>Eukaryota</taxon>
        <taxon>Fungi</taxon>
        <taxon>Dikarya</taxon>
        <taxon>Basidiomycota</taxon>
        <taxon>Agaricomycotina</taxon>
        <taxon>Agaricomycetes</taxon>
        <taxon>Agaricomycetidae</taxon>
        <taxon>Agaricales</taxon>
        <taxon>Marasmiineae</taxon>
        <taxon>Omphalotaceae</taxon>
        <taxon>Lentinula</taxon>
    </lineage>
</organism>
<name>A0A1Q3EPK1_LENED</name>
<evidence type="ECO:0000256" key="2">
    <source>
        <dbReference type="ARBA" id="ARBA00023002"/>
    </source>
</evidence>
<dbReference type="CDD" id="cd05374">
    <property type="entry name" value="17beta-HSD-like_SDR_c"/>
    <property type="match status" value="1"/>
</dbReference>
<evidence type="ECO:0000256" key="1">
    <source>
        <dbReference type="ARBA" id="ARBA00006484"/>
    </source>
</evidence>
<reference evidence="5 6" key="1">
    <citation type="submission" date="2016-08" db="EMBL/GenBank/DDBJ databases">
        <authorList>
            <consortium name="Lentinula edodes genome sequencing consortium"/>
            <person name="Sakamoto Y."/>
            <person name="Nakade K."/>
            <person name="Sato S."/>
            <person name="Yoshida Y."/>
            <person name="Miyazaki K."/>
            <person name="Natsume S."/>
            <person name="Konno N."/>
        </authorList>
    </citation>
    <scope>NUCLEOTIDE SEQUENCE [LARGE SCALE GENOMIC DNA]</scope>
    <source>
        <strain evidence="5 6">NBRC 111202</strain>
    </source>
</reference>
<feature type="region of interest" description="Disordered" evidence="4">
    <location>
        <begin position="133"/>
        <end position="165"/>
    </location>
</feature>
<dbReference type="Pfam" id="PF00106">
    <property type="entry name" value="adh_short"/>
    <property type="match status" value="1"/>
</dbReference>
<dbReference type="STRING" id="5353.A0A1Q3EPK1"/>
<evidence type="ECO:0000313" key="6">
    <source>
        <dbReference type="Proteomes" id="UP000188533"/>
    </source>
</evidence>
<dbReference type="Gene3D" id="3.40.50.720">
    <property type="entry name" value="NAD(P)-binding Rossmann-like Domain"/>
    <property type="match status" value="1"/>
</dbReference>
<protein>
    <submittedName>
        <fullName evidence="5">NAD-binding protein</fullName>
    </submittedName>
</protein>
<dbReference type="PRINTS" id="PR00081">
    <property type="entry name" value="GDHRDH"/>
</dbReference>
<evidence type="ECO:0000256" key="3">
    <source>
        <dbReference type="RuleBase" id="RU000363"/>
    </source>
</evidence>
<keyword evidence="2" id="KW-0560">Oxidoreductase</keyword>
<dbReference type="PRINTS" id="PR00080">
    <property type="entry name" value="SDRFAMILY"/>
</dbReference>
<dbReference type="AlphaFoldDB" id="A0A1Q3EPK1"/>